<evidence type="ECO:0000313" key="2">
    <source>
        <dbReference type="EMBL" id="NDV87231.1"/>
    </source>
</evidence>
<accession>A0A6L9MHR3</accession>
<sequence length="91" mass="9758">MLGFGLLGFAMERLSIPTAPAVLAVILGPLAEASLRRSLLISRGEFGYLFQSPISLVLIAVILLMIGVPLWRIATGRRKKSVVPIDPEATS</sequence>
<keyword evidence="1" id="KW-0472">Membrane</keyword>
<organism evidence="2 3">
    <name type="scientific">Aurantimonas aggregata</name>
    <dbReference type="NCBI Taxonomy" id="2047720"/>
    <lineage>
        <taxon>Bacteria</taxon>
        <taxon>Pseudomonadati</taxon>
        <taxon>Pseudomonadota</taxon>
        <taxon>Alphaproteobacteria</taxon>
        <taxon>Hyphomicrobiales</taxon>
        <taxon>Aurantimonadaceae</taxon>
        <taxon>Aurantimonas</taxon>
    </lineage>
</organism>
<gene>
    <name evidence="2" type="ORF">GTW51_11015</name>
</gene>
<comment type="caution">
    <text evidence="2">The sequence shown here is derived from an EMBL/GenBank/DDBJ whole genome shotgun (WGS) entry which is preliminary data.</text>
</comment>
<keyword evidence="1" id="KW-1133">Transmembrane helix</keyword>
<dbReference type="PANTHER" id="PTHR35342">
    <property type="entry name" value="TRICARBOXYLIC TRANSPORT PROTEIN"/>
    <property type="match status" value="1"/>
</dbReference>
<protein>
    <recommendedName>
        <fullName evidence="4">Tripartite tricarboxylate transporter permease</fullName>
    </recommendedName>
</protein>
<dbReference type="AlphaFoldDB" id="A0A6L9MHR3"/>
<dbReference type="Proteomes" id="UP000476332">
    <property type="component" value="Unassembled WGS sequence"/>
</dbReference>
<keyword evidence="3" id="KW-1185">Reference proteome</keyword>
<keyword evidence="1" id="KW-0812">Transmembrane</keyword>
<feature type="transmembrane region" description="Helical" evidence="1">
    <location>
        <begin position="48"/>
        <end position="71"/>
    </location>
</feature>
<dbReference type="PANTHER" id="PTHR35342:SF5">
    <property type="entry name" value="TRICARBOXYLIC TRANSPORT PROTEIN"/>
    <property type="match status" value="1"/>
</dbReference>
<evidence type="ECO:0008006" key="4">
    <source>
        <dbReference type="Google" id="ProtNLM"/>
    </source>
</evidence>
<evidence type="ECO:0000256" key="1">
    <source>
        <dbReference type="SAM" id="Phobius"/>
    </source>
</evidence>
<dbReference type="EMBL" id="JAAAMJ010000006">
    <property type="protein sequence ID" value="NDV87231.1"/>
    <property type="molecule type" value="Genomic_DNA"/>
</dbReference>
<name>A0A6L9MHR3_9HYPH</name>
<evidence type="ECO:0000313" key="3">
    <source>
        <dbReference type="Proteomes" id="UP000476332"/>
    </source>
</evidence>
<proteinExistence type="predicted"/>
<reference evidence="2 3" key="1">
    <citation type="submission" date="2020-01" db="EMBL/GenBank/DDBJ databases">
        <title>Genomes of bacteria type strains.</title>
        <authorList>
            <person name="Chen J."/>
            <person name="Zhu S."/>
            <person name="Chen J."/>
        </authorList>
    </citation>
    <scope>NUCLEOTIDE SEQUENCE [LARGE SCALE GENOMIC DNA]</scope>
    <source>
        <strain evidence="2 3">KCTC 52919</strain>
    </source>
</reference>